<comment type="caution">
    <text evidence="7">The sequence shown here is derived from an EMBL/GenBank/DDBJ whole genome shotgun (WGS) entry which is preliminary data.</text>
</comment>
<keyword evidence="3" id="KW-0812">Transmembrane</keyword>
<dbReference type="InterPro" id="IPR004010">
    <property type="entry name" value="Double_Cache_2"/>
</dbReference>
<dbReference type="Proteomes" id="UP001223420">
    <property type="component" value="Unassembled WGS sequence"/>
</dbReference>
<organism evidence="7 8">
    <name type="scientific">Methylobacterium brachiatum</name>
    <dbReference type="NCBI Taxonomy" id="269660"/>
    <lineage>
        <taxon>Bacteria</taxon>
        <taxon>Pseudomonadati</taxon>
        <taxon>Pseudomonadota</taxon>
        <taxon>Alphaproteobacteria</taxon>
        <taxon>Hyphomicrobiales</taxon>
        <taxon>Methylobacteriaceae</taxon>
        <taxon>Methylobacterium</taxon>
    </lineage>
</organism>
<sequence>MPKRIVIWCLPILVLIMLLPTRRVAGRDQRAPVHQADEIETLVNKAADLIESQGRTAFPAFQRKNSPWRYGDVYLFVVDLHGVVLFNAAHPNREGRDLLQEHDAAGKQFHKDFIAVVRESGSGWVDYMFPRPRRSTPEVKWSYVCGTSVDGTPALVGAGVYVE</sequence>
<evidence type="ECO:0000256" key="5">
    <source>
        <dbReference type="ARBA" id="ARBA00023136"/>
    </source>
</evidence>
<dbReference type="Gene3D" id="3.30.450.20">
    <property type="entry name" value="PAS domain"/>
    <property type="match status" value="1"/>
</dbReference>
<dbReference type="SMART" id="SM01049">
    <property type="entry name" value="Cache_2"/>
    <property type="match status" value="1"/>
</dbReference>
<dbReference type="RefSeq" id="WP_230367977.1">
    <property type="nucleotide sequence ID" value="NZ_JAJALK010000018.1"/>
</dbReference>
<gene>
    <name evidence="7" type="ORF">QO001_005867</name>
</gene>
<dbReference type="EMBL" id="JAUSWL010000019">
    <property type="protein sequence ID" value="MDQ0546914.1"/>
    <property type="molecule type" value="Genomic_DNA"/>
</dbReference>
<evidence type="ECO:0000256" key="1">
    <source>
        <dbReference type="ARBA" id="ARBA00004651"/>
    </source>
</evidence>
<dbReference type="AlphaFoldDB" id="A0AAJ1WXS7"/>
<evidence type="ECO:0000256" key="3">
    <source>
        <dbReference type="ARBA" id="ARBA00022692"/>
    </source>
</evidence>
<comment type="subcellular location">
    <subcellularLocation>
        <location evidence="1">Cell membrane</location>
        <topology evidence="1">Multi-pass membrane protein</topology>
    </subcellularLocation>
</comment>
<evidence type="ECO:0000256" key="2">
    <source>
        <dbReference type="ARBA" id="ARBA00022475"/>
    </source>
</evidence>
<dbReference type="Pfam" id="PF08269">
    <property type="entry name" value="dCache_2"/>
    <property type="match status" value="1"/>
</dbReference>
<reference evidence="7" key="1">
    <citation type="submission" date="2023-07" db="EMBL/GenBank/DDBJ databases">
        <title>Genomic Encyclopedia of Type Strains, Phase IV (KMG-IV): sequencing the most valuable type-strain genomes for metagenomic binning, comparative biology and taxonomic classification.</title>
        <authorList>
            <person name="Goeker M."/>
        </authorList>
    </citation>
    <scope>NUCLEOTIDE SEQUENCE</scope>
    <source>
        <strain evidence="7">DSM 19569</strain>
    </source>
</reference>
<evidence type="ECO:0000313" key="7">
    <source>
        <dbReference type="EMBL" id="MDQ0546914.1"/>
    </source>
</evidence>
<dbReference type="GO" id="GO:0005886">
    <property type="term" value="C:plasma membrane"/>
    <property type="evidence" value="ECO:0007669"/>
    <property type="project" value="UniProtKB-SubCell"/>
</dbReference>
<feature type="domain" description="Single Cache" evidence="6">
    <location>
        <begin position="34"/>
        <end position="111"/>
    </location>
</feature>
<evidence type="ECO:0000259" key="6">
    <source>
        <dbReference type="SMART" id="SM01049"/>
    </source>
</evidence>
<evidence type="ECO:0000256" key="4">
    <source>
        <dbReference type="ARBA" id="ARBA00022989"/>
    </source>
</evidence>
<dbReference type="InterPro" id="IPR033480">
    <property type="entry name" value="sCache_2"/>
</dbReference>
<evidence type="ECO:0000313" key="8">
    <source>
        <dbReference type="Proteomes" id="UP001223420"/>
    </source>
</evidence>
<protein>
    <submittedName>
        <fullName evidence="7">Methyl-accepting chemotaxis protein</fullName>
    </submittedName>
</protein>
<accession>A0AAJ1WXS7</accession>
<name>A0AAJ1WXS7_9HYPH</name>
<keyword evidence="5" id="KW-0472">Membrane</keyword>
<proteinExistence type="predicted"/>
<keyword evidence="4" id="KW-1133">Transmembrane helix</keyword>
<keyword evidence="2" id="KW-1003">Cell membrane</keyword>